<dbReference type="EMBL" id="LAZR01032267">
    <property type="protein sequence ID" value="KKL51395.1"/>
    <property type="molecule type" value="Genomic_DNA"/>
</dbReference>
<feature type="non-terminal residue" evidence="1">
    <location>
        <position position="113"/>
    </location>
</feature>
<organism evidence="1">
    <name type="scientific">marine sediment metagenome</name>
    <dbReference type="NCBI Taxonomy" id="412755"/>
    <lineage>
        <taxon>unclassified sequences</taxon>
        <taxon>metagenomes</taxon>
        <taxon>ecological metagenomes</taxon>
    </lineage>
</organism>
<protein>
    <submittedName>
        <fullName evidence="1">Uncharacterized protein</fullName>
    </submittedName>
</protein>
<dbReference type="AlphaFoldDB" id="A0A0F9F2E1"/>
<reference evidence="1" key="1">
    <citation type="journal article" date="2015" name="Nature">
        <title>Complex archaea that bridge the gap between prokaryotes and eukaryotes.</title>
        <authorList>
            <person name="Spang A."/>
            <person name="Saw J.H."/>
            <person name="Jorgensen S.L."/>
            <person name="Zaremba-Niedzwiedzka K."/>
            <person name="Martijn J."/>
            <person name="Lind A.E."/>
            <person name="van Eijk R."/>
            <person name="Schleper C."/>
            <person name="Guy L."/>
            <person name="Ettema T.J."/>
        </authorList>
    </citation>
    <scope>NUCLEOTIDE SEQUENCE</scope>
</reference>
<proteinExistence type="predicted"/>
<accession>A0A0F9F2E1</accession>
<comment type="caution">
    <text evidence="1">The sequence shown here is derived from an EMBL/GenBank/DDBJ whole genome shotgun (WGS) entry which is preliminary data.</text>
</comment>
<evidence type="ECO:0000313" key="1">
    <source>
        <dbReference type="EMBL" id="KKL51395.1"/>
    </source>
</evidence>
<sequence length="113" mass="13192">MADTEKRFDWIKETEQDFQPLFRRMIDADMYNQIEYHLRDLDTKQISKNVVNFTSNDAKIFADKTQAFMNDATTQAVVEGRHLSDKDTSLIENFDGDMQYEIDNSLLARDISG</sequence>
<name>A0A0F9F2E1_9ZZZZ</name>
<gene>
    <name evidence="1" type="ORF">LCGC14_2295950</name>
</gene>